<accession>A0A919BBL6</accession>
<dbReference type="AlphaFoldDB" id="A0A919BBL6"/>
<dbReference type="Proteomes" id="UP000632849">
    <property type="component" value="Unassembled WGS sequence"/>
</dbReference>
<comment type="caution">
    <text evidence="2">The sequence shown here is derived from an EMBL/GenBank/DDBJ whole genome shotgun (WGS) entry which is preliminary data.</text>
</comment>
<sequence>MDDCLRTTWFSVDSVRVRHGKSSGGEVGLSGPESGSRTVKFSGVDEFLERTRPGDRVEGTLWRGSIVLLSDAEGGRRTDAHPAGSSLFAAGFGIVLVLAGGLGAFAAWWWIRHSDGSPVRQRLAPGIATGSVVAWGLYTFALTVVLYERDASLQRFFTLWAPAAAIGVTAVLWQPLRARRRAAARSLRHRSG</sequence>
<keyword evidence="1" id="KW-0472">Membrane</keyword>
<proteinExistence type="predicted"/>
<evidence type="ECO:0000313" key="2">
    <source>
        <dbReference type="EMBL" id="GHF78437.1"/>
    </source>
</evidence>
<name>A0A919BBL6_STRFL</name>
<evidence type="ECO:0000313" key="3">
    <source>
        <dbReference type="Proteomes" id="UP000632849"/>
    </source>
</evidence>
<dbReference type="EMBL" id="BNBE01000001">
    <property type="protein sequence ID" value="GHF78437.1"/>
    <property type="molecule type" value="Genomic_DNA"/>
</dbReference>
<feature type="transmembrane region" description="Helical" evidence="1">
    <location>
        <begin position="159"/>
        <end position="176"/>
    </location>
</feature>
<organism evidence="2 3">
    <name type="scientific">Streptomyces filamentosus</name>
    <name type="common">Streptomyces roseosporus</name>
    <dbReference type="NCBI Taxonomy" id="67294"/>
    <lineage>
        <taxon>Bacteria</taxon>
        <taxon>Bacillati</taxon>
        <taxon>Actinomycetota</taxon>
        <taxon>Actinomycetes</taxon>
        <taxon>Kitasatosporales</taxon>
        <taxon>Streptomycetaceae</taxon>
        <taxon>Streptomyces</taxon>
    </lineage>
</organism>
<evidence type="ECO:0000256" key="1">
    <source>
        <dbReference type="SAM" id="Phobius"/>
    </source>
</evidence>
<gene>
    <name evidence="2" type="ORF">GCM10017667_02270</name>
</gene>
<keyword evidence="1" id="KW-1133">Transmembrane helix</keyword>
<feature type="transmembrane region" description="Helical" evidence="1">
    <location>
        <begin position="123"/>
        <end position="147"/>
    </location>
</feature>
<reference evidence="2" key="2">
    <citation type="submission" date="2020-09" db="EMBL/GenBank/DDBJ databases">
        <authorList>
            <person name="Sun Q."/>
            <person name="Ohkuma M."/>
        </authorList>
    </citation>
    <scope>NUCLEOTIDE SEQUENCE</scope>
    <source>
        <strain evidence="2">JCM 4122</strain>
    </source>
</reference>
<keyword evidence="1" id="KW-0812">Transmembrane</keyword>
<feature type="transmembrane region" description="Helical" evidence="1">
    <location>
        <begin position="87"/>
        <end position="111"/>
    </location>
</feature>
<keyword evidence="3" id="KW-1185">Reference proteome</keyword>
<reference evidence="2" key="1">
    <citation type="journal article" date="2014" name="Int. J. Syst. Evol. Microbiol.">
        <title>Complete genome sequence of Corynebacterium casei LMG S-19264T (=DSM 44701T), isolated from a smear-ripened cheese.</title>
        <authorList>
            <consortium name="US DOE Joint Genome Institute (JGI-PGF)"/>
            <person name="Walter F."/>
            <person name="Albersmeier A."/>
            <person name="Kalinowski J."/>
            <person name="Ruckert C."/>
        </authorList>
    </citation>
    <scope>NUCLEOTIDE SEQUENCE</scope>
    <source>
        <strain evidence="2">JCM 4122</strain>
    </source>
</reference>
<protein>
    <submittedName>
        <fullName evidence="2">Uncharacterized protein</fullName>
    </submittedName>
</protein>